<dbReference type="SUPFAM" id="SSF56601">
    <property type="entry name" value="beta-lactamase/transpeptidase-like"/>
    <property type="match status" value="1"/>
</dbReference>
<dbReference type="Proteomes" id="UP000477722">
    <property type="component" value="Unassembled WGS sequence"/>
</dbReference>
<feature type="domain" description="Beta-lactamase-related" evidence="1">
    <location>
        <begin position="13"/>
        <end position="178"/>
    </location>
</feature>
<dbReference type="Gene3D" id="3.40.710.10">
    <property type="entry name" value="DD-peptidase/beta-lactamase superfamily"/>
    <property type="match status" value="1"/>
</dbReference>
<dbReference type="EMBL" id="JAAKZZ010000502">
    <property type="protein sequence ID" value="NGO72640.1"/>
    <property type="molecule type" value="Genomic_DNA"/>
</dbReference>
<dbReference type="InterPro" id="IPR050491">
    <property type="entry name" value="AmpC-like"/>
</dbReference>
<evidence type="ECO:0000313" key="3">
    <source>
        <dbReference type="Proteomes" id="UP000477722"/>
    </source>
</evidence>
<dbReference type="InterPro" id="IPR001466">
    <property type="entry name" value="Beta-lactam-related"/>
</dbReference>
<sequence length="181" mass="18689">GCSGRPGEQPLAWEGLLRRYVLDPLGLHETALRPSGTAATDAVGHRKDGRTPVPALEMGGFAPAGAVRATPGDLLRYLEAQLRLGGAAAAGAGLGDALALVQRPVLRRGHRHAHTHSIGWFVQEGASGGPMWFHGGATCGQQVFLGFRPSAGTALAAVCTRRFRLADAFSGTAHALLADAG</sequence>
<dbReference type="PANTHER" id="PTHR46825">
    <property type="entry name" value="D-ALANYL-D-ALANINE-CARBOXYPEPTIDASE/ENDOPEPTIDASE AMPH"/>
    <property type="match status" value="1"/>
</dbReference>
<evidence type="ECO:0000313" key="2">
    <source>
        <dbReference type="EMBL" id="NGO72640.1"/>
    </source>
</evidence>
<dbReference type="AlphaFoldDB" id="A0A6G4X708"/>
<dbReference type="RefSeq" id="WP_165302317.1">
    <property type="nucleotide sequence ID" value="NZ_JAAKZZ010000502.1"/>
</dbReference>
<accession>A0A6G4X708</accession>
<dbReference type="InterPro" id="IPR012338">
    <property type="entry name" value="Beta-lactam/transpept-like"/>
</dbReference>
<gene>
    <name evidence="2" type="ORF">G5C65_30665</name>
</gene>
<proteinExistence type="predicted"/>
<dbReference type="Pfam" id="PF00144">
    <property type="entry name" value="Beta-lactamase"/>
    <property type="match status" value="1"/>
</dbReference>
<reference evidence="2 3" key="1">
    <citation type="submission" date="2020-02" db="EMBL/GenBank/DDBJ databases">
        <title>Whole-genome analyses of novel actinobacteria.</title>
        <authorList>
            <person name="Sahin N."/>
            <person name="Tatar D."/>
        </authorList>
    </citation>
    <scope>NUCLEOTIDE SEQUENCE [LARGE SCALE GENOMIC DNA]</scope>
    <source>
        <strain evidence="2 3">SB3404</strain>
    </source>
</reference>
<evidence type="ECO:0000259" key="1">
    <source>
        <dbReference type="Pfam" id="PF00144"/>
    </source>
</evidence>
<organism evidence="2 3">
    <name type="scientific">Streptomyces boncukensis</name>
    <dbReference type="NCBI Taxonomy" id="2711219"/>
    <lineage>
        <taxon>Bacteria</taxon>
        <taxon>Bacillati</taxon>
        <taxon>Actinomycetota</taxon>
        <taxon>Actinomycetes</taxon>
        <taxon>Kitasatosporales</taxon>
        <taxon>Streptomycetaceae</taxon>
        <taxon>Streptomyces</taxon>
    </lineage>
</organism>
<name>A0A6G4X708_9ACTN</name>
<keyword evidence="3" id="KW-1185">Reference proteome</keyword>
<feature type="non-terminal residue" evidence="2">
    <location>
        <position position="1"/>
    </location>
</feature>
<dbReference type="PANTHER" id="PTHR46825:SF7">
    <property type="entry name" value="D-ALANYL-D-ALANINE CARBOXYPEPTIDASE"/>
    <property type="match status" value="1"/>
</dbReference>
<comment type="caution">
    <text evidence="2">The sequence shown here is derived from an EMBL/GenBank/DDBJ whole genome shotgun (WGS) entry which is preliminary data.</text>
</comment>
<protein>
    <submittedName>
        <fullName evidence="2">Beta-lactamase family protein</fullName>
    </submittedName>
</protein>